<gene>
    <name evidence="4" type="ORF">SAMN05421854_1011002</name>
</gene>
<reference evidence="4 5" key="1">
    <citation type="submission" date="2016-10" db="EMBL/GenBank/DDBJ databases">
        <authorList>
            <person name="de Groot N.N."/>
        </authorList>
    </citation>
    <scope>NUCLEOTIDE SEQUENCE [LARGE SCALE GENOMIC DNA]</scope>
    <source>
        <strain evidence="4 5">DSM 44637</strain>
    </source>
</reference>
<evidence type="ECO:0000256" key="2">
    <source>
        <dbReference type="SAM" id="Phobius"/>
    </source>
</evidence>
<sequence>MRKRAGRTVALGVALAAPLLSAVLAFPATAAADPSPTVPGDCESTLQNGKNGTGLALDAGAPLNAPNRVTVGLDSKAKQTDGNNTLLTVPVGDTIRALGVGEVPVVGETAAKDTCPLVQAAANGVGNATQAVVGGVPPLVPQPSPTPPNPTPNPPVPPAPPSPAPGPGGTGQPVPGGDTLGPVTSGGGLSGLDSVSGIFTGAAMLPASFVQAPIVTQVVPGQLPQDQVPTVDAKKSGTAEALPAANPPARLPLLIAVLALAMVAAALVRAWLRRKPA</sequence>
<feature type="chain" id="PRO_5038676704" evidence="3">
    <location>
        <begin position="31"/>
        <end position="277"/>
    </location>
</feature>
<dbReference type="AlphaFoldDB" id="A0A1I5F9Z1"/>
<feature type="transmembrane region" description="Helical" evidence="2">
    <location>
        <begin position="251"/>
        <end position="272"/>
    </location>
</feature>
<protein>
    <submittedName>
        <fullName evidence="4">Uncharacterized protein</fullName>
    </submittedName>
</protein>
<keyword evidence="2" id="KW-0812">Transmembrane</keyword>
<feature type="signal peptide" evidence="3">
    <location>
        <begin position="1"/>
        <end position="30"/>
    </location>
</feature>
<keyword evidence="3" id="KW-0732">Signal</keyword>
<dbReference type="Proteomes" id="UP000199137">
    <property type="component" value="Unassembled WGS sequence"/>
</dbReference>
<evidence type="ECO:0000313" key="4">
    <source>
        <dbReference type="EMBL" id="SFO20131.1"/>
    </source>
</evidence>
<dbReference type="EMBL" id="FOWC01000001">
    <property type="protein sequence ID" value="SFO20131.1"/>
    <property type="molecule type" value="Genomic_DNA"/>
</dbReference>
<feature type="compositionally biased region" description="Pro residues" evidence="1">
    <location>
        <begin position="138"/>
        <end position="166"/>
    </location>
</feature>
<evidence type="ECO:0000256" key="3">
    <source>
        <dbReference type="SAM" id="SignalP"/>
    </source>
</evidence>
<dbReference type="STRING" id="112413.SAMN05421854_1011002"/>
<keyword evidence="2" id="KW-1133">Transmembrane helix</keyword>
<feature type="region of interest" description="Disordered" evidence="1">
    <location>
        <begin position="33"/>
        <end position="53"/>
    </location>
</feature>
<evidence type="ECO:0000256" key="1">
    <source>
        <dbReference type="SAM" id="MobiDB-lite"/>
    </source>
</evidence>
<feature type="region of interest" description="Disordered" evidence="1">
    <location>
        <begin position="133"/>
        <end position="187"/>
    </location>
</feature>
<organism evidence="4 5">
    <name type="scientific">Amycolatopsis rubida</name>
    <dbReference type="NCBI Taxonomy" id="112413"/>
    <lineage>
        <taxon>Bacteria</taxon>
        <taxon>Bacillati</taxon>
        <taxon>Actinomycetota</taxon>
        <taxon>Actinomycetes</taxon>
        <taxon>Pseudonocardiales</taxon>
        <taxon>Pseudonocardiaceae</taxon>
        <taxon>Amycolatopsis</taxon>
    </lineage>
</organism>
<dbReference type="RefSeq" id="WP_093572316.1">
    <property type="nucleotide sequence ID" value="NZ_FOWC01000001.1"/>
</dbReference>
<proteinExistence type="predicted"/>
<accession>A0A1I5F9Z1</accession>
<name>A0A1I5F9Z1_9PSEU</name>
<dbReference type="OrthoDB" id="3638476at2"/>
<keyword evidence="2" id="KW-0472">Membrane</keyword>
<evidence type="ECO:0000313" key="5">
    <source>
        <dbReference type="Proteomes" id="UP000199137"/>
    </source>
</evidence>